<evidence type="ECO:0000313" key="1">
    <source>
        <dbReference type="EMBL" id="NYD43226.1"/>
    </source>
</evidence>
<reference evidence="1 2" key="1">
    <citation type="submission" date="2020-07" db="EMBL/GenBank/DDBJ databases">
        <title>Sequencing the genomes of 1000 actinobacteria strains.</title>
        <authorList>
            <person name="Klenk H.-P."/>
        </authorList>
    </citation>
    <scope>NUCLEOTIDE SEQUENCE [LARGE SCALE GENOMIC DNA]</scope>
    <source>
        <strain evidence="1 2">DSM 21350</strain>
    </source>
</reference>
<dbReference type="Proteomes" id="UP000535511">
    <property type="component" value="Unassembled WGS sequence"/>
</dbReference>
<name>A0A7Y9E8L3_9ACTN</name>
<accession>A0A7Y9E8L3</accession>
<gene>
    <name evidence="1" type="ORF">BJZ21_003309</name>
</gene>
<organism evidence="1 2">
    <name type="scientific">Nocardioides panaciterrulae</name>
    <dbReference type="NCBI Taxonomy" id="661492"/>
    <lineage>
        <taxon>Bacteria</taxon>
        <taxon>Bacillati</taxon>
        <taxon>Actinomycetota</taxon>
        <taxon>Actinomycetes</taxon>
        <taxon>Propionibacteriales</taxon>
        <taxon>Nocardioidaceae</taxon>
        <taxon>Nocardioides</taxon>
    </lineage>
</organism>
<dbReference type="EMBL" id="JACCBG010000001">
    <property type="protein sequence ID" value="NYD43226.1"/>
    <property type="molecule type" value="Genomic_DNA"/>
</dbReference>
<evidence type="ECO:0000313" key="2">
    <source>
        <dbReference type="Proteomes" id="UP000535511"/>
    </source>
</evidence>
<proteinExistence type="predicted"/>
<dbReference type="AlphaFoldDB" id="A0A7Y9E8L3"/>
<sequence length="63" mass="7163">MPERDDNELPDDFMLSTQLIYERVTAGAYRIAQGAVENREAVRLHLGPPHNELWLDLGSRSPT</sequence>
<protein>
    <submittedName>
        <fullName evidence="1">Uncharacterized protein</fullName>
    </submittedName>
</protein>
<comment type="caution">
    <text evidence="1">The sequence shown here is derived from an EMBL/GenBank/DDBJ whole genome shotgun (WGS) entry which is preliminary data.</text>
</comment>
<keyword evidence="2" id="KW-1185">Reference proteome</keyword>